<keyword evidence="7" id="KW-0378">Hydrolase</keyword>
<evidence type="ECO:0000256" key="10">
    <source>
        <dbReference type="ARBA" id="ARBA00023136"/>
    </source>
</evidence>
<dbReference type="GO" id="GO:0003093">
    <property type="term" value="P:regulation of glomerular filtration"/>
    <property type="evidence" value="ECO:0007669"/>
    <property type="project" value="TreeGrafter"/>
</dbReference>
<dbReference type="InterPro" id="IPR029021">
    <property type="entry name" value="Prot-tyrosine_phosphatase-like"/>
</dbReference>
<feature type="domain" description="Tyrosine specific protein phosphatases" evidence="22">
    <location>
        <begin position="1160"/>
        <end position="1234"/>
    </location>
</feature>
<dbReference type="Proteomes" id="UP000583164">
    <property type="component" value="Unassembled WGS sequence"/>
</dbReference>
<evidence type="ECO:0000313" key="25">
    <source>
        <dbReference type="Proteomes" id="UP000583164"/>
    </source>
</evidence>
<comment type="similarity">
    <text evidence="13">Belongs to the protein-tyrosine phosphatase family. Receptor class 3 subfamily.</text>
</comment>
<dbReference type="SUPFAM" id="SSF49265">
    <property type="entry name" value="Fibronectin type III"/>
    <property type="match status" value="3"/>
</dbReference>
<evidence type="ECO:0000313" key="24">
    <source>
        <dbReference type="EMBL" id="NXH62461.1"/>
    </source>
</evidence>
<protein>
    <recommendedName>
        <fullName evidence="16">Receptor-type tyrosine-protein phosphatase O</fullName>
        <ecNumber evidence="2">3.1.3.48</ecNumber>
    </recommendedName>
    <alternativeName>
        <fullName evidence="17">Glomerular epithelial protein 1</fullName>
    </alternativeName>
    <alternativeName>
        <fullName evidence="18">Protein tyrosine phosphatase U2</fullName>
    </alternativeName>
</protein>
<evidence type="ECO:0000256" key="4">
    <source>
        <dbReference type="ARBA" id="ARBA00022692"/>
    </source>
</evidence>
<evidence type="ECO:0000256" key="9">
    <source>
        <dbReference type="ARBA" id="ARBA00022989"/>
    </source>
</evidence>
<dbReference type="FunFam" id="3.90.190.10:FF:000039">
    <property type="entry name" value="receptor-type tyrosine-protein phosphatase O isoform X1"/>
    <property type="match status" value="1"/>
</dbReference>
<dbReference type="EC" id="3.1.3.48" evidence="2"/>
<dbReference type="FunFam" id="2.60.40.10:FF:000488">
    <property type="entry name" value="receptor-type tyrosine-protein phosphatase O isoform X1"/>
    <property type="match status" value="1"/>
</dbReference>
<feature type="region of interest" description="Disordered" evidence="19">
    <location>
        <begin position="331"/>
        <end position="354"/>
    </location>
</feature>
<feature type="region of interest" description="Disordered" evidence="19">
    <location>
        <begin position="1"/>
        <end position="56"/>
    </location>
</feature>
<organism evidence="24 25">
    <name type="scientific">Rhabdornis inornatus</name>
    <dbReference type="NCBI Taxonomy" id="237438"/>
    <lineage>
        <taxon>Eukaryota</taxon>
        <taxon>Metazoa</taxon>
        <taxon>Chordata</taxon>
        <taxon>Craniata</taxon>
        <taxon>Vertebrata</taxon>
        <taxon>Euteleostomi</taxon>
        <taxon>Archelosauria</taxon>
        <taxon>Archosauria</taxon>
        <taxon>Dinosauria</taxon>
        <taxon>Saurischia</taxon>
        <taxon>Theropoda</taxon>
        <taxon>Coelurosauria</taxon>
        <taxon>Aves</taxon>
        <taxon>Neognathae</taxon>
        <taxon>Neoaves</taxon>
        <taxon>Telluraves</taxon>
        <taxon>Australaves</taxon>
        <taxon>Passeriformes</taxon>
        <taxon>Rhabdornithidae</taxon>
        <taxon>Rhabdornis</taxon>
    </lineage>
</organism>
<dbReference type="CDD" id="cd00063">
    <property type="entry name" value="FN3"/>
    <property type="match status" value="3"/>
</dbReference>
<dbReference type="InterPro" id="IPR058859">
    <property type="entry name" value="Fn3_R-PTP-O"/>
</dbReference>
<dbReference type="GO" id="GO:0045296">
    <property type="term" value="F:cadherin binding"/>
    <property type="evidence" value="ECO:0007669"/>
    <property type="project" value="TreeGrafter"/>
</dbReference>
<comment type="function">
    <text evidence="14">Possesses tyrosine phosphatase activity. Plays a role in regulating the glomerular pressure/filtration rate relationship through an effect on podocyte structure and function.</text>
</comment>
<dbReference type="InterPro" id="IPR016130">
    <property type="entry name" value="Tyr_Pase_AS"/>
</dbReference>
<proteinExistence type="inferred from homology"/>
<feature type="domain" description="Fibronectin type-III" evidence="23">
    <location>
        <begin position="773"/>
        <end position="865"/>
    </location>
</feature>
<evidence type="ECO:0000259" key="23">
    <source>
        <dbReference type="PROSITE" id="PS50853"/>
    </source>
</evidence>
<keyword evidence="9 20" id="KW-1133">Transmembrane helix</keyword>
<dbReference type="OrthoDB" id="8609993at2759"/>
<accession>A0A7K9LIC6</accession>
<comment type="subunit">
    <text evidence="15">Interacts (phosphorylated form) with FYN and GRB2.</text>
</comment>
<dbReference type="InterPro" id="IPR003961">
    <property type="entry name" value="FN3_dom"/>
</dbReference>
<reference evidence="24 25" key="1">
    <citation type="submission" date="2019-09" db="EMBL/GenBank/DDBJ databases">
        <title>Bird 10,000 Genomes (B10K) Project - Family phase.</title>
        <authorList>
            <person name="Zhang G."/>
        </authorList>
    </citation>
    <scope>NUCLEOTIDE SEQUENCE [LARGE SCALE GENOMIC DNA]</scope>
    <source>
        <strain evidence="24">B10K-DU-001-29</strain>
        <tissue evidence="24">Muscle</tissue>
    </source>
</reference>
<dbReference type="GO" id="GO:0072112">
    <property type="term" value="P:podocyte differentiation"/>
    <property type="evidence" value="ECO:0007669"/>
    <property type="project" value="TreeGrafter"/>
</dbReference>
<dbReference type="Pfam" id="PF00102">
    <property type="entry name" value="Y_phosphatase"/>
    <property type="match status" value="1"/>
</dbReference>
<evidence type="ECO:0000256" key="1">
    <source>
        <dbReference type="ARBA" id="ARBA00004479"/>
    </source>
</evidence>
<keyword evidence="10 20" id="KW-0472">Membrane</keyword>
<feature type="transmembrane region" description="Helical" evidence="20">
    <location>
        <begin position="928"/>
        <end position="949"/>
    </location>
</feature>
<evidence type="ECO:0000256" key="17">
    <source>
        <dbReference type="ARBA" id="ARBA00075446"/>
    </source>
</evidence>
<comment type="caution">
    <text evidence="24">The sequence shown here is derived from an EMBL/GenBank/DDBJ whole genome shotgun (WGS) entry which is preliminary data.</text>
</comment>
<dbReference type="PROSITE" id="PS50056">
    <property type="entry name" value="TYR_PHOSPHATASE_2"/>
    <property type="match status" value="1"/>
</dbReference>
<feature type="domain" description="Fibronectin type-III" evidence="23">
    <location>
        <begin position="679"/>
        <end position="772"/>
    </location>
</feature>
<keyword evidence="12" id="KW-0325">Glycoprotein</keyword>
<dbReference type="Gene3D" id="3.90.190.10">
    <property type="entry name" value="Protein tyrosine phosphatase superfamily"/>
    <property type="match status" value="1"/>
</dbReference>
<comment type="subcellular location">
    <subcellularLocation>
        <location evidence="1">Membrane</location>
        <topology evidence="1">Single-pass type I membrane protein</topology>
    </subcellularLocation>
</comment>
<gene>
    <name evidence="24" type="primary">Ptpro</name>
    <name evidence="24" type="ORF">RHAINO_R12958</name>
</gene>
<dbReference type="GO" id="GO:0007411">
    <property type="term" value="P:axon guidance"/>
    <property type="evidence" value="ECO:0007669"/>
    <property type="project" value="TreeGrafter"/>
</dbReference>
<dbReference type="SMART" id="SM00404">
    <property type="entry name" value="PTPc_motif"/>
    <property type="match status" value="1"/>
</dbReference>
<keyword evidence="5" id="KW-0732">Signal</keyword>
<dbReference type="GO" id="GO:0098978">
    <property type="term" value="C:glutamatergic synapse"/>
    <property type="evidence" value="ECO:0007669"/>
    <property type="project" value="TreeGrafter"/>
</dbReference>
<dbReference type="Pfam" id="PF26586">
    <property type="entry name" value="Fn3_R-PTP-O"/>
    <property type="match status" value="1"/>
</dbReference>
<evidence type="ECO:0000256" key="2">
    <source>
        <dbReference type="ARBA" id="ARBA00013064"/>
    </source>
</evidence>
<evidence type="ECO:0000256" key="14">
    <source>
        <dbReference type="ARBA" id="ARBA00056314"/>
    </source>
</evidence>
<evidence type="ECO:0000256" key="20">
    <source>
        <dbReference type="SAM" id="Phobius"/>
    </source>
</evidence>
<dbReference type="GO" id="GO:0005886">
    <property type="term" value="C:plasma membrane"/>
    <property type="evidence" value="ECO:0007669"/>
    <property type="project" value="TreeGrafter"/>
</dbReference>
<dbReference type="Gene3D" id="2.60.40.10">
    <property type="entry name" value="Immunoglobulins"/>
    <property type="match status" value="3"/>
</dbReference>
<sequence>MLPQFAIAGHGSEPSAGSRGAEPGGPGPQEQRPPLPGHPRRPEPPTSPMPDRRRRGAPGARSCLLWLFVLLKNAEPFQVAVREDNCIIVSLEASDVVSSSSVYVVKIAGESKNYFFQFDEFNSTLPAPVVFNAKYHGLYYIVTLLVVNSNTVSKSARSITVLTKPLPVSNVSIYDYKPSPETGVLFEIQYPEKYNVFTRVNISYWEGKDYRTMLYKDFFKGKTVFNHWLPGICYSNITFQLVSEATFNKSTLVEYSGVQHEPKQHRTVPYPPRNISVQIIPVNRNNWEEHSGNFAEESFMGPQEIIRKVSHPPESLLPEMPAANTSAAWLDEPPNSTEYESTSEPPWWNNEAESSEGEEEFVKAVSRDFGGRDASTPGRPTAEPPPFLPVQMVLTWLPPKPPTAFDGFHINIEREENSTEFLTVSEDTHKFVAELKEPGKYKLSVTTFSSSGSCEARGSQSAKTLSFYISPTGEWIEELTEKPQHVTVTVLSSTTALTSWTASHESSGNSTIVSVLSLTCQKQKESQRLEKHYCTEVNSSSSLIENLVPGAQYQVVVYLRKGPLVGPPSDPVTFSIVPTGIKDLTLYPLGPTAVVLSWNRPFLGVFRKYVVEMFYFNPATMTSEWTTYYEIAATVSLTASVRIANLLPAWYYNFRVTMVTWGDPELSCCDSSTVSFITAPVAPKITSVEYYNHLLYVTWTYGGDGPDLSHSRMLHWMVVAEGKKKIKKSVTRNVMTAVLSLPPGDIYNLSVTACTERGSNTSMPQLVKLEPAPPKSLFAVNKTQTSVTLLWVEEGVADFFEVYCQQAGSGQETKVQEPVTVSSHVVTISSLTPATSYNCSVTTFSHNSPSIPTFIAVSTMVTEMNPNVVVISVLAILSILLIGLLLVTLVVLRRKHLQMARECGAGTFVNFASLERDGKLPYNWRRSVFAFLTLLPSCLWTDYLLAFYVNPWSKNGLKKRKLTNPVQLDDFDGYIKDMAKDSDYKFSLQFEELKLIGLDIPHFAADLPMNRCKNRYTNILPYDFSRVRLVSMNEEEGSDYINANYIPGYNSPQEYIATQGPLPETRNDFWKMVLQQKSQIIVMLTQCNEKRRVKCDHYWPFTEDPVAYGDITVEMLSEEEHTDWVYRSFRISYADEVQDVMHFNYTAWPDHGVPTTNAAESILQFVQMVRQKSAKTKGPVVIHCSAGVGRTGTFIALDRLLQHIRDHEFVDILGLVSDMRSYRMSMVQTEEQYIFIHQCVQLMWQKKKQQFCISDVIYENVSKS</sequence>
<feature type="domain" description="Fibronectin type-III" evidence="23">
    <location>
        <begin position="482"/>
        <end position="579"/>
    </location>
</feature>
<dbReference type="PRINTS" id="PR00700">
    <property type="entry name" value="PRTYPHPHTASE"/>
</dbReference>
<dbReference type="EMBL" id="VWZS01008706">
    <property type="protein sequence ID" value="NXH62461.1"/>
    <property type="molecule type" value="Genomic_DNA"/>
</dbReference>
<dbReference type="InterPro" id="IPR000387">
    <property type="entry name" value="Tyr_Pase_dom"/>
</dbReference>
<evidence type="ECO:0000256" key="5">
    <source>
        <dbReference type="ARBA" id="ARBA00022729"/>
    </source>
</evidence>
<dbReference type="GO" id="GO:0098982">
    <property type="term" value="C:GABA-ergic synapse"/>
    <property type="evidence" value="ECO:0007669"/>
    <property type="project" value="TreeGrafter"/>
</dbReference>
<evidence type="ECO:0000256" key="16">
    <source>
        <dbReference type="ARBA" id="ARBA00073607"/>
    </source>
</evidence>
<dbReference type="GO" id="GO:0017147">
    <property type="term" value="F:Wnt-protein binding"/>
    <property type="evidence" value="ECO:0007669"/>
    <property type="project" value="TreeGrafter"/>
</dbReference>
<dbReference type="Pfam" id="PF00041">
    <property type="entry name" value="fn3"/>
    <property type="match status" value="2"/>
</dbReference>
<dbReference type="PROSITE" id="PS50853">
    <property type="entry name" value="FN3"/>
    <property type="match status" value="4"/>
</dbReference>
<feature type="non-terminal residue" evidence="24">
    <location>
        <position position="1"/>
    </location>
</feature>
<dbReference type="InterPro" id="IPR042996">
    <property type="entry name" value="PTPRO"/>
</dbReference>
<evidence type="ECO:0000256" key="13">
    <source>
        <dbReference type="ARBA" id="ARBA00025789"/>
    </source>
</evidence>
<dbReference type="AlphaFoldDB" id="A0A7K9LIC6"/>
<dbReference type="PANTHER" id="PTHR47028">
    <property type="entry name" value="RECEPTOR-TYPE TYROSINE-PROTEIN PHOSPHATASE O"/>
    <property type="match status" value="1"/>
</dbReference>
<dbReference type="FunFam" id="2.60.40.10:FF:000415">
    <property type="entry name" value="receptor-type tyrosine-protein phosphatase O isoform X2"/>
    <property type="match status" value="1"/>
</dbReference>
<dbReference type="CDD" id="cd14614">
    <property type="entry name" value="R-PTPc-O"/>
    <property type="match status" value="1"/>
</dbReference>
<feature type="domain" description="Fibronectin type-III" evidence="23">
    <location>
        <begin position="376"/>
        <end position="472"/>
    </location>
</feature>
<dbReference type="GO" id="GO:0090090">
    <property type="term" value="P:negative regulation of canonical Wnt signaling pathway"/>
    <property type="evidence" value="ECO:0007669"/>
    <property type="project" value="TreeGrafter"/>
</dbReference>
<keyword evidence="6" id="KW-0677">Repeat</keyword>
<name>A0A7K9LIC6_9PASS</name>
<dbReference type="PROSITE" id="PS50055">
    <property type="entry name" value="TYR_PHOSPHATASE_PTP"/>
    <property type="match status" value="1"/>
</dbReference>
<dbReference type="InterPro" id="IPR036116">
    <property type="entry name" value="FN3_sf"/>
</dbReference>
<evidence type="ECO:0000256" key="15">
    <source>
        <dbReference type="ARBA" id="ARBA00063538"/>
    </source>
</evidence>
<feature type="domain" description="Tyrosine-protein phosphatase" evidence="21">
    <location>
        <begin position="986"/>
        <end position="1243"/>
    </location>
</feature>
<evidence type="ECO:0000256" key="8">
    <source>
        <dbReference type="ARBA" id="ARBA00022912"/>
    </source>
</evidence>
<feature type="non-terminal residue" evidence="24">
    <location>
        <position position="1264"/>
    </location>
</feature>
<dbReference type="InterPro" id="IPR013783">
    <property type="entry name" value="Ig-like_fold"/>
</dbReference>
<dbReference type="PROSITE" id="PS00383">
    <property type="entry name" value="TYR_PHOSPHATASE_1"/>
    <property type="match status" value="1"/>
</dbReference>
<evidence type="ECO:0000256" key="12">
    <source>
        <dbReference type="ARBA" id="ARBA00023180"/>
    </source>
</evidence>
<keyword evidence="11" id="KW-0675">Receptor</keyword>
<dbReference type="SMART" id="SM00060">
    <property type="entry name" value="FN3"/>
    <property type="match status" value="5"/>
</dbReference>
<keyword evidence="4 20" id="KW-0812">Transmembrane</keyword>
<evidence type="ECO:0000259" key="22">
    <source>
        <dbReference type="PROSITE" id="PS50056"/>
    </source>
</evidence>
<evidence type="ECO:0000256" key="18">
    <source>
        <dbReference type="ARBA" id="ARBA00080595"/>
    </source>
</evidence>
<dbReference type="SMART" id="SM00194">
    <property type="entry name" value="PTPc"/>
    <property type="match status" value="1"/>
</dbReference>
<dbReference type="InterPro" id="IPR003595">
    <property type="entry name" value="Tyr_Pase_cat"/>
</dbReference>
<dbReference type="InterPro" id="IPR000242">
    <property type="entry name" value="PTP_cat"/>
</dbReference>
<feature type="compositionally biased region" description="Polar residues" evidence="19">
    <location>
        <begin position="334"/>
        <end position="344"/>
    </location>
</feature>
<dbReference type="SUPFAM" id="SSF52799">
    <property type="entry name" value="(Phosphotyrosine protein) phosphatases II"/>
    <property type="match status" value="1"/>
</dbReference>
<keyword evidence="3" id="KW-0597">Phosphoprotein</keyword>
<evidence type="ECO:0000259" key="21">
    <source>
        <dbReference type="PROSITE" id="PS50055"/>
    </source>
</evidence>
<evidence type="ECO:0000256" key="19">
    <source>
        <dbReference type="SAM" id="MobiDB-lite"/>
    </source>
</evidence>
<evidence type="ECO:0000256" key="7">
    <source>
        <dbReference type="ARBA" id="ARBA00022801"/>
    </source>
</evidence>
<dbReference type="PANTHER" id="PTHR47028:SF1">
    <property type="entry name" value="RECEPTOR-TYPE TYROSINE-PROTEIN PHOSPHATASE O"/>
    <property type="match status" value="1"/>
</dbReference>
<keyword evidence="8" id="KW-0904">Protein phosphatase</keyword>
<feature type="transmembrane region" description="Helical" evidence="20">
    <location>
        <begin position="868"/>
        <end position="892"/>
    </location>
</feature>
<evidence type="ECO:0000256" key="6">
    <source>
        <dbReference type="ARBA" id="ARBA00022737"/>
    </source>
</evidence>
<evidence type="ECO:0000256" key="11">
    <source>
        <dbReference type="ARBA" id="ARBA00023170"/>
    </source>
</evidence>
<dbReference type="GO" id="GO:0004725">
    <property type="term" value="F:protein tyrosine phosphatase activity"/>
    <property type="evidence" value="ECO:0007669"/>
    <property type="project" value="UniProtKB-EC"/>
</dbReference>
<evidence type="ECO:0000256" key="3">
    <source>
        <dbReference type="ARBA" id="ARBA00022553"/>
    </source>
</evidence>
<keyword evidence="25" id="KW-1185">Reference proteome</keyword>